<keyword evidence="1" id="KW-1133">Transmembrane helix</keyword>
<sequence>MRFARFAAIVLGALIAVLAGAPTASAHTPSVVGGCVDGRAVLTVELERYDGRRANSVSVTDGDRSIEDERFRGEFRRAYSESGTVPHAFVVTVLAWDDPRGARGWSFSREVTVHKCATPPIPPAPPAPPPAVTTTTVEVPVATTPTAVGTTTATTPPLTFHLPSTQPKPVVRAAGLSDLPRPGPRVTVPLVLSAVVLVGGLVVLVVLRRRLRR</sequence>
<keyword evidence="2" id="KW-0732">Signal</keyword>
<feature type="chain" id="PRO_5024819992" description="LPXTG cell wall anchor domain-containing protein" evidence="2">
    <location>
        <begin position="27"/>
        <end position="213"/>
    </location>
</feature>
<dbReference type="Proteomes" id="UP000325787">
    <property type="component" value="Chromosome"/>
</dbReference>
<keyword evidence="4" id="KW-1185">Reference proteome</keyword>
<reference evidence="4" key="1">
    <citation type="journal article" date="2021" name="Curr. Microbiol.">
        <title>Complete genome of nocamycin-producing strain Saccharothrix syringae NRRL B-16468 reveals the biosynthetic potential for secondary metabolites.</title>
        <authorList>
            <person name="Mo X."/>
            <person name="Yang S."/>
        </authorList>
    </citation>
    <scope>NUCLEOTIDE SEQUENCE [LARGE SCALE GENOMIC DNA]</scope>
    <source>
        <strain evidence="4">ATCC 51364 / DSM 43886 / JCM 6844 / KCTC 9398 / NBRC 14523 / NRRL B-16468 / INA 2240</strain>
    </source>
</reference>
<organism evidence="3 4">
    <name type="scientific">Saccharothrix syringae</name>
    <name type="common">Nocardiopsis syringae</name>
    <dbReference type="NCBI Taxonomy" id="103733"/>
    <lineage>
        <taxon>Bacteria</taxon>
        <taxon>Bacillati</taxon>
        <taxon>Actinomycetota</taxon>
        <taxon>Actinomycetes</taxon>
        <taxon>Pseudonocardiales</taxon>
        <taxon>Pseudonocardiaceae</taxon>
        <taxon>Saccharothrix</taxon>
    </lineage>
</organism>
<evidence type="ECO:0000256" key="1">
    <source>
        <dbReference type="SAM" id="Phobius"/>
    </source>
</evidence>
<proteinExistence type="predicted"/>
<gene>
    <name evidence="3" type="ORF">EKG83_36425</name>
</gene>
<accession>A0A5Q0H7J3</accession>
<evidence type="ECO:0000313" key="4">
    <source>
        <dbReference type="Proteomes" id="UP000325787"/>
    </source>
</evidence>
<feature type="signal peptide" evidence="2">
    <location>
        <begin position="1"/>
        <end position="26"/>
    </location>
</feature>
<dbReference type="KEGG" id="ssyi:EKG83_36425"/>
<evidence type="ECO:0000256" key="2">
    <source>
        <dbReference type="SAM" id="SignalP"/>
    </source>
</evidence>
<protein>
    <recommendedName>
        <fullName evidence="5">LPXTG cell wall anchor domain-containing protein</fullName>
    </recommendedName>
</protein>
<dbReference type="AlphaFoldDB" id="A0A5Q0H7J3"/>
<evidence type="ECO:0000313" key="3">
    <source>
        <dbReference type="EMBL" id="QFZ22171.1"/>
    </source>
</evidence>
<dbReference type="OrthoDB" id="3701118at2"/>
<dbReference type="EMBL" id="CP034550">
    <property type="protein sequence ID" value="QFZ22171.1"/>
    <property type="molecule type" value="Genomic_DNA"/>
</dbReference>
<feature type="transmembrane region" description="Helical" evidence="1">
    <location>
        <begin position="186"/>
        <end position="207"/>
    </location>
</feature>
<keyword evidence="1" id="KW-0472">Membrane</keyword>
<name>A0A5Q0H7J3_SACSY</name>
<dbReference type="PROSITE" id="PS51257">
    <property type="entry name" value="PROKAR_LIPOPROTEIN"/>
    <property type="match status" value="1"/>
</dbReference>
<dbReference type="RefSeq" id="WP_033427908.1">
    <property type="nucleotide sequence ID" value="NZ_CP034550.1"/>
</dbReference>
<evidence type="ECO:0008006" key="5">
    <source>
        <dbReference type="Google" id="ProtNLM"/>
    </source>
</evidence>
<keyword evidence="1" id="KW-0812">Transmembrane</keyword>